<dbReference type="GO" id="GO:0006888">
    <property type="term" value="P:endoplasmic reticulum to Golgi vesicle-mediated transport"/>
    <property type="evidence" value="ECO:0007669"/>
    <property type="project" value="InterPro"/>
</dbReference>
<dbReference type="PANTHER" id="PTHR13520:SF0">
    <property type="entry name" value="RAD50-INTERACTING PROTEIN 1"/>
    <property type="match status" value="1"/>
</dbReference>
<dbReference type="AlphaFoldDB" id="A0A232LN94"/>
<name>A0A232LN94_9EURO</name>
<dbReference type="InterPro" id="IPR007528">
    <property type="entry name" value="RINT1_Tip20"/>
</dbReference>
<organism evidence="2 3">
    <name type="scientific">Elaphomyces granulatus</name>
    <dbReference type="NCBI Taxonomy" id="519963"/>
    <lineage>
        <taxon>Eukaryota</taxon>
        <taxon>Fungi</taxon>
        <taxon>Dikarya</taxon>
        <taxon>Ascomycota</taxon>
        <taxon>Pezizomycotina</taxon>
        <taxon>Eurotiomycetes</taxon>
        <taxon>Eurotiomycetidae</taxon>
        <taxon>Eurotiales</taxon>
        <taxon>Elaphomycetaceae</taxon>
        <taxon>Elaphomyces</taxon>
    </lineage>
</organism>
<dbReference type="Proteomes" id="UP000243515">
    <property type="component" value="Unassembled WGS sequence"/>
</dbReference>
<dbReference type="EMBL" id="NPHW01006654">
    <property type="protein sequence ID" value="OXV05633.1"/>
    <property type="molecule type" value="Genomic_DNA"/>
</dbReference>
<comment type="caution">
    <text evidence="2">The sequence shown here is derived from an EMBL/GenBank/DDBJ whole genome shotgun (WGS) entry which is preliminary data.</text>
</comment>
<feature type="coiled-coil region" evidence="1">
    <location>
        <begin position="37"/>
        <end position="64"/>
    </location>
</feature>
<protein>
    <recommendedName>
        <fullName evidence="4">RINT-1 family protein</fullName>
    </recommendedName>
</protein>
<evidence type="ECO:0008006" key="4">
    <source>
        <dbReference type="Google" id="ProtNLM"/>
    </source>
</evidence>
<dbReference type="InterPro" id="IPR042044">
    <property type="entry name" value="EXOC6PINT-1/Sec15/Tip20_C_dom2"/>
</dbReference>
<dbReference type="PANTHER" id="PTHR13520">
    <property type="entry name" value="RAD50-INTERACTING PROTEIN 1 RINT-1"/>
    <property type="match status" value="1"/>
</dbReference>
<evidence type="ECO:0000313" key="3">
    <source>
        <dbReference type="Proteomes" id="UP000243515"/>
    </source>
</evidence>
<dbReference type="PROSITE" id="PS51386">
    <property type="entry name" value="RINT1_TIP20"/>
    <property type="match status" value="1"/>
</dbReference>
<proteinExistence type="predicted"/>
<keyword evidence="3" id="KW-1185">Reference proteome</keyword>
<accession>A0A232LN94</accession>
<evidence type="ECO:0000256" key="1">
    <source>
        <dbReference type="SAM" id="Coils"/>
    </source>
</evidence>
<dbReference type="GO" id="GO:0006890">
    <property type="term" value="P:retrograde vesicle-mediated transport, Golgi to endoplasmic reticulum"/>
    <property type="evidence" value="ECO:0007669"/>
    <property type="project" value="InterPro"/>
</dbReference>
<reference evidence="2 3" key="1">
    <citation type="journal article" date="2015" name="Environ. Microbiol.">
        <title>Metagenome sequence of Elaphomyces granulatus from sporocarp tissue reveals Ascomycota ectomycorrhizal fingerprints of genome expansion and a Proteobacteria-rich microbiome.</title>
        <authorList>
            <person name="Quandt C.A."/>
            <person name="Kohler A."/>
            <person name="Hesse C.N."/>
            <person name="Sharpton T.J."/>
            <person name="Martin F."/>
            <person name="Spatafora J.W."/>
        </authorList>
    </citation>
    <scope>NUCLEOTIDE SEQUENCE [LARGE SCALE GENOMIC DNA]</scope>
    <source>
        <strain evidence="2 3">OSC145934</strain>
    </source>
</reference>
<sequence>MATSVSNLSSNESARVEDYLNDRIQSPSDLQSLASLLSDLRVQHELQQKQLAEAQEALTKVTKASNDHAVAVRNKIEAFNEQQLDIERRLMIITHSETSDEAVSQFEFGLEKLRRLEIAKGYLELLKEVKNLSEVALKNAVIAPHLALPAYSRLRNIVSLLKDAQTGAEGAAPHLIDHTEKLALSLREQMRKGFSERLRRTVEKMGWPGKDLVLTDGLTEEWVEGVELLLDLQEPELKTQVAPNSLEGREPPIPFPLSVMVHPLELRFKYHFSGDKPTNRLDKPEYFLSHTLDLVNTYCDFFISYLQPILERRAEKVGSSLAWNFPSASTAFITALLPMLREKVKVFLPQVATRPQLFSHFIHELLKFDTEIRDLWNYLPGIPLVENWKGLTWEVLTKEGWFDRWLQVEKDFALSRYGDILDTADSGQIDFDGVELTATKPTKAAMRVNDLLETITDRYRPLIPFSQKLRFLIDIQITIFDQFHERLHSGLEAYLAMTSTIGRTVQGSDQQNSLESVSGLERLCRIFGSAEYLEKKMQDWSDDVFFLELWSELQDRVSKNKDGGKNVAGSMSVAEVASRTSHVVAENYNHGKSDVSDGALFDETASTYRRLRLRSESIITSTLTSDIHSSLRSYARASTWSSLSPPSETSLSYPHPPSSDLTPVIHTLSSSMSFLSRALGVAPLKRITRQILLAIQNFIWDNVLLRHTFSTAGVSQLSSDVDHLCDVVDAALGSQSGVLRQGESKRMLGKLNESLLLLGLRVRSPRRADGRGATEINPEEHGGLDKQLGLWEVERRLFANNESAREVLAELEIENLTEADARAVLERRVEIRS</sequence>
<dbReference type="GO" id="GO:0070939">
    <property type="term" value="C:Dsl1/NZR complex"/>
    <property type="evidence" value="ECO:0007669"/>
    <property type="project" value="InterPro"/>
</dbReference>
<dbReference type="Gene3D" id="1.20.58.1420">
    <property type="entry name" value="Dsl1p vesicle tethering complex, Tip20p subunit, domain B"/>
    <property type="match status" value="1"/>
</dbReference>
<evidence type="ECO:0000313" key="2">
    <source>
        <dbReference type="EMBL" id="OXV05633.1"/>
    </source>
</evidence>
<keyword evidence="1" id="KW-0175">Coiled coil</keyword>
<dbReference type="GO" id="GO:0060628">
    <property type="term" value="P:regulation of ER to Golgi vesicle-mediated transport"/>
    <property type="evidence" value="ECO:0007669"/>
    <property type="project" value="TreeGrafter"/>
</dbReference>
<dbReference type="Pfam" id="PF04437">
    <property type="entry name" value="RINT1_TIP1"/>
    <property type="match status" value="1"/>
</dbReference>
<gene>
    <name evidence="2" type="ORF">Egran_06599</name>
</gene>
<dbReference type="Gene3D" id="1.20.58.670">
    <property type="entry name" value="Dsl1p vesicle tethering complex, Tip20p subunit, domain D"/>
    <property type="match status" value="1"/>
</dbReference>
<dbReference type="OrthoDB" id="2189254at2759"/>
<dbReference type="InterPro" id="IPR042042">
    <property type="entry name" value="Tip20p_domB"/>
</dbReference>